<name>F0YL77_AURAN</name>
<dbReference type="AlphaFoldDB" id="F0YL77"/>
<evidence type="ECO:0000313" key="2">
    <source>
        <dbReference type="Proteomes" id="UP000002729"/>
    </source>
</evidence>
<dbReference type="GeneID" id="20226237"/>
<dbReference type="InterPro" id="IPR040371">
    <property type="entry name" value="RMC1"/>
</dbReference>
<dbReference type="GO" id="GO:0005765">
    <property type="term" value="C:lysosomal membrane"/>
    <property type="evidence" value="ECO:0007669"/>
    <property type="project" value="TreeGrafter"/>
</dbReference>
<dbReference type="GO" id="GO:0031902">
    <property type="term" value="C:late endosome membrane"/>
    <property type="evidence" value="ECO:0007669"/>
    <property type="project" value="TreeGrafter"/>
</dbReference>
<dbReference type="GO" id="GO:0010506">
    <property type="term" value="P:regulation of autophagy"/>
    <property type="evidence" value="ECO:0007669"/>
    <property type="project" value="InterPro"/>
</dbReference>
<dbReference type="InParanoid" id="F0YL77"/>
<sequence>MDVVGAATPAPAGVGDTAESAELARRMDALRASPAAVALRELDATVRLCPGDAYFYDEALGQVVVQRKATFVAYGLGRGAAAPPPRGVLVGATACRLAVSSLDGSLLAVQVSETLVLVAEADGPRRWRVEVRGGAPGVGAFLERLAGGGGGGGDGAPRVVPGGVLWSDHGGTSQDLIVVTTRGADLYKVSSARGQCKLVRTLGHATRCFRYAPAHRLLVLATGPDGSELRCYFLRRDVGDLPRFELPPPERVPPLALAGYGAGRGGTRERHAQLQRLLSRPFSTRAGGPALDPRDLLLAAAYGEPLLLHRRPGARALDVFAVRRDGCAPLRTLEPGFPGPYGVSATDDLLLVHGAKARATAVFDVRGPRGPAAVDVGGAASKRATGREVRFGNSSGRAAHWAQTQQPKH</sequence>
<evidence type="ECO:0000313" key="1">
    <source>
        <dbReference type="EMBL" id="EGB04163.1"/>
    </source>
</evidence>
<dbReference type="Proteomes" id="UP000002729">
    <property type="component" value="Unassembled WGS sequence"/>
</dbReference>
<dbReference type="PANTHER" id="PTHR12897">
    <property type="entry name" value="COLON CANCER-ASSOCIATED PROTEIN MIC1"/>
    <property type="match status" value="1"/>
</dbReference>
<reference evidence="1 2" key="1">
    <citation type="journal article" date="2011" name="Proc. Natl. Acad. Sci. U.S.A.">
        <title>Niche of harmful alga Aureococcus anophagefferens revealed through ecogenomics.</title>
        <authorList>
            <person name="Gobler C.J."/>
            <person name="Berry D.L."/>
            <person name="Dyhrman S.T."/>
            <person name="Wilhelm S.W."/>
            <person name="Salamov A."/>
            <person name="Lobanov A.V."/>
            <person name="Zhang Y."/>
            <person name="Collier J.L."/>
            <person name="Wurch L.L."/>
            <person name="Kustka A.B."/>
            <person name="Dill B.D."/>
            <person name="Shah M."/>
            <person name="VerBerkmoes N.C."/>
            <person name="Kuo A."/>
            <person name="Terry A."/>
            <person name="Pangilinan J."/>
            <person name="Lindquist E.A."/>
            <person name="Lucas S."/>
            <person name="Paulsen I.T."/>
            <person name="Hattenrath-Lehmann T.K."/>
            <person name="Talmage S.C."/>
            <person name="Walker E.A."/>
            <person name="Koch F."/>
            <person name="Burson A.M."/>
            <person name="Marcoval M.A."/>
            <person name="Tang Y.Z."/>
            <person name="Lecleir G.R."/>
            <person name="Coyne K.J."/>
            <person name="Berg G.M."/>
            <person name="Bertrand E.M."/>
            <person name="Saito M.A."/>
            <person name="Gladyshev V.N."/>
            <person name="Grigoriev I.V."/>
        </authorList>
    </citation>
    <scope>NUCLEOTIDE SEQUENCE [LARGE SCALE GENOMIC DNA]</scope>
    <source>
        <strain evidence="2">CCMP 1984</strain>
    </source>
</reference>
<gene>
    <name evidence="1" type="ORF">AURANDRAFT_67453</name>
</gene>
<accession>F0YL77</accession>
<dbReference type="KEGG" id="aaf:AURANDRAFT_67453"/>
<proteinExistence type="predicted"/>
<dbReference type="SUPFAM" id="SSF75011">
    <property type="entry name" value="3-carboxy-cis,cis-mucoante lactonizing enzyme"/>
    <property type="match status" value="1"/>
</dbReference>
<dbReference type="OrthoDB" id="194064at2759"/>
<protein>
    <submittedName>
        <fullName evidence="1">Uncharacterized protein</fullName>
    </submittedName>
</protein>
<dbReference type="RefSeq" id="XP_009041149.1">
    <property type="nucleotide sequence ID" value="XM_009042901.1"/>
</dbReference>
<organism evidence="2">
    <name type="scientific">Aureococcus anophagefferens</name>
    <name type="common">Harmful bloom alga</name>
    <dbReference type="NCBI Taxonomy" id="44056"/>
    <lineage>
        <taxon>Eukaryota</taxon>
        <taxon>Sar</taxon>
        <taxon>Stramenopiles</taxon>
        <taxon>Ochrophyta</taxon>
        <taxon>Pelagophyceae</taxon>
        <taxon>Pelagomonadales</taxon>
        <taxon>Pelagomonadaceae</taxon>
        <taxon>Aureococcus</taxon>
    </lineage>
</organism>
<dbReference type="EMBL" id="GL833155">
    <property type="protein sequence ID" value="EGB04163.1"/>
    <property type="molecule type" value="Genomic_DNA"/>
</dbReference>
<dbReference type="PANTHER" id="PTHR12897:SF4">
    <property type="entry name" value="REGULATOR OF MON1-CCZ1 COMPLEX"/>
    <property type="match status" value="1"/>
</dbReference>
<keyword evidence="2" id="KW-1185">Reference proteome</keyword>
<dbReference type="GO" id="GO:0035658">
    <property type="term" value="C:Mon1-Ccz1 complex"/>
    <property type="evidence" value="ECO:0007669"/>
    <property type="project" value="InterPro"/>
</dbReference>